<protein>
    <submittedName>
        <fullName evidence="3">Glycosyltransferase family 4 protein</fullName>
    </submittedName>
</protein>
<feature type="domain" description="Glycosyl transferase family 1" evidence="1">
    <location>
        <begin position="200"/>
        <end position="350"/>
    </location>
</feature>
<dbReference type="SUPFAM" id="SSF53756">
    <property type="entry name" value="UDP-Glycosyltransferase/glycogen phosphorylase"/>
    <property type="match status" value="1"/>
</dbReference>
<dbReference type="InterPro" id="IPR001296">
    <property type="entry name" value="Glyco_trans_1"/>
</dbReference>
<accession>A0ABT8M4Q7</accession>
<evidence type="ECO:0000259" key="1">
    <source>
        <dbReference type="Pfam" id="PF00534"/>
    </source>
</evidence>
<reference evidence="3" key="1">
    <citation type="submission" date="2019-05" db="EMBL/GenBank/DDBJ databases">
        <title>Isolation and characterization of methanogens from the cold seep sediment at Four-Way Closure Ridge.</title>
        <authorList>
            <person name="You Y.-T."/>
            <person name="Chen S.-C."/>
            <person name="Zhang W.-L."/>
            <person name="Lai M.-C."/>
        </authorList>
    </citation>
    <scope>NUCLEOTIDE SEQUENCE</scope>
    <source>
        <strain evidence="3">FWC-SCC3</strain>
    </source>
</reference>
<comment type="caution">
    <text evidence="3">The sequence shown here is derived from an EMBL/GenBank/DDBJ whole genome shotgun (WGS) entry which is preliminary data.</text>
</comment>
<dbReference type="Gene3D" id="3.40.50.2000">
    <property type="entry name" value="Glycogen Phosphorylase B"/>
    <property type="match status" value="2"/>
</dbReference>
<dbReference type="InterPro" id="IPR050194">
    <property type="entry name" value="Glycosyltransferase_grp1"/>
</dbReference>
<gene>
    <name evidence="3" type="ORF">FGW20_11175</name>
</gene>
<name>A0ABT8M4Q7_9EURY</name>
<keyword evidence="4" id="KW-1185">Reference proteome</keyword>
<evidence type="ECO:0000313" key="3">
    <source>
        <dbReference type="EMBL" id="MDN7013583.1"/>
    </source>
</evidence>
<organism evidence="3 4">
    <name type="scientific">Methanoculleus methanifontis</name>
    <dbReference type="NCBI Taxonomy" id="2584086"/>
    <lineage>
        <taxon>Archaea</taxon>
        <taxon>Methanobacteriati</taxon>
        <taxon>Methanobacteriota</taxon>
        <taxon>Stenosarchaea group</taxon>
        <taxon>Methanomicrobia</taxon>
        <taxon>Methanomicrobiales</taxon>
        <taxon>Methanomicrobiaceae</taxon>
        <taxon>Methanoculleus</taxon>
    </lineage>
</organism>
<proteinExistence type="predicted"/>
<dbReference type="PANTHER" id="PTHR45947">
    <property type="entry name" value="SULFOQUINOVOSYL TRANSFERASE SQD2"/>
    <property type="match status" value="1"/>
</dbReference>
<evidence type="ECO:0000313" key="4">
    <source>
        <dbReference type="Proteomes" id="UP001168423"/>
    </source>
</evidence>
<sequence length="384" mass="43040">MVLSDHYLTFVKDQVELLARAFAHTDVYVRYHPATEISRIFPVPRLKAFRKDSLVDRMALPKNVSIYPVSLFYLPIDHQFKRVGERYYNAIENLLQGSKASPDIIHAHFVWPNGFVGAKLKEKHKVPFVVTAHGYDIYDLPFRDAEWRGRIEAILNAADVIITVSNSNRECMKRLNVTTPVNVVPNGFRHDLFYPMRTETCRNALNLPINRKILLSVGNLVEVKGYAYLVDAISEVVRERTDVLCLIVGRGELKRRLEKKVSSLGLEQYVQFIGGKPHGEIPLWMNACDLFVLPSLRESFGIVQVEAMACGKPVVATKNGGSEEIVTPGKTGLLCDAADSRGLAESIVRAFGMPWDADAIANAVGPYAWESVGKKILRIYGSII</sequence>
<dbReference type="Pfam" id="PF13439">
    <property type="entry name" value="Glyco_transf_4"/>
    <property type="match status" value="1"/>
</dbReference>
<dbReference type="Pfam" id="PF00534">
    <property type="entry name" value="Glycos_transf_1"/>
    <property type="match status" value="1"/>
</dbReference>
<dbReference type="InterPro" id="IPR028098">
    <property type="entry name" value="Glyco_trans_4-like_N"/>
</dbReference>
<feature type="domain" description="Glycosyltransferase subfamily 4-like N-terminal" evidence="2">
    <location>
        <begin position="65"/>
        <end position="189"/>
    </location>
</feature>
<dbReference type="Proteomes" id="UP001168423">
    <property type="component" value="Unassembled WGS sequence"/>
</dbReference>
<evidence type="ECO:0000259" key="2">
    <source>
        <dbReference type="Pfam" id="PF13439"/>
    </source>
</evidence>
<dbReference type="EMBL" id="VCYI01000016">
    <property type="protein sequence ID" value="MDN7013583.1"/>
    <property type="molecule type" value="Genomic_DNA"/>
</dbReference>
<dbReference type="PANTHER" id="PTHR45947:SF3">
    <property type="entry name" value="SULFOQUINOVOSYL TRANSFERASE SQD2"/>
    <property type="match status" value="1"/>
</dbReference>